<dbReference type="AlphaFoldDB" id="A0A106BTB8"/>
<comment type="caution">
    <text evidence="2">The sequence shown here is derived from an EMBL/GenBank/DDBJ whole genome shotgun (WGS) entry which is preliminary data.</text>
</comment>
<evidence type="ECO:0000313" key="3">
    <source>
        <dbReference type="Proteomes" id="UP000064243"/>
    </source>
</evidence>
<dbReference type="PATRIC" id="fig|36861.3.peg.79"/>
<name>A0A106BTB8_THIDE</name>
<evidence type="ECO:0000256" key="1">
    <source>
        <dbReference type="SAM" id="SignalP"/>
    </source>
</evidence>
<protein>
    <recommendedName>
        <fullName evidence="4">Lipoprotein</fullName>
    </recommendedName>
</protein>
<organism evidence="2 3">
    <name type="scientific">Thiobacillus denitrificans</name>
    <dbReference type="NCBI Taxonomy" id="36861"/>
    <lineage>
        <taxon>Bacteria</taxon>
        <taxon>Pseudomonadati</taxon>
        <taxon>Pseudomonadota</taxon>
        <taxon>Betaproteobacteria</taxon>
        <taxon>Nitrosomonadales</taxon>
        <taxon>Thiobacillaceae</taxon>
        <taxon>Thiobacillus</taxon>
    </lineage>
</organism>
<proteinExistence type="predicted"/>
<gene>
    <name evidence="2" type="ORF">ABW22_03190</name>
</gene>
<keyword evidence="3" id="KW-1185">Reference proteome</keyword>
<reference evidence="2 3" key="1">
    <citation type="journal article" date="2015" name="Appl. Environ. Microbiol.">
        <title>Aerobic and Anaerobic Thiosulfate Oxidation by a Cold-Adapted, Subglacial Chemoautotroph.</title>
        <authorList>
            <person name="Harrold Z.R."/>
            <person name="Skidmore M.L."/>
            <person name="Hamilton T.L."/>
            <person name="Desch L."/>
            <person name="Amada K."/>
            <person name="van Gelder W."/>
            <person name="Glover K."/>
            <person name="Roden E.E."/>
            <person name="Boyd E.S."/>
        </authorList>
    </citation>
    <scope>NUCLEOTIDE SEQUENCE [LARGE SCALE GENOMIC DNA]</scope>
    <source>
        <strain evidence="2 3">RG</strain>
    </source>
</reference>
<feature type="signal peptide" evidence="1">
    <location>
        <begin position="1"/>
        <end position="35"/>
    </location>
</feature>
<evidence type="ECO:0008006" key="4">
    <source>
        <dbReference type="Google" id="ProtNLM"/>
    </source>
</evidence>
<dbReference type="Proteomes" id="UP000064243">
    <property type="component" value="Unassembled WGS sequence"/>
</dbReference>
<dbReference type="EMBL" id="LDUG01000011">
    <property type="protein sequence ID" value="KVW98038.1"/>
    <property type="molecule type" value="Genomic_DNA"/>
</dbReference>
<accession>A0A106BTB8</accession>
<sequence>MMMRVFPFVARHAGGIAMKCWLTVLGLCLALAAHAAPSRPEFHRAVYALHAQQIAQHTVRTEETTGEYLGVAAAGYRYRITSYYEAETGRLLSRIQRDAMVPEAIHIAEVNVYDAHGRLVRDFFSSAPPWKPIHPSHAYINLHHYNGRLHSFRQHELDGEVNYEFCEGVQEGRPVRIALDWDSINGKANASPEYRACFDGMSKDWAQYIAPH</sequence>
<keyword evidence="1" id="KW-0732">Signal</keyword>
<evidence type="ECO:0000313" key="2">
    <source>
        <dbReference type="EMBL" id="KVW98038.1"/>
    </source>
</evidence>
<feature type="chain" id="PRO_5007125756" description="Lipoprotein" evidence="1">
    <location>
        <begin position="36"/>
        <end position="212"/>
    </location>
</feature>